<proteinExistence type="inferred from homology"/>
<feature type="transmembrane region" description="Helical" evidence="7">
    <location>
        <begin position="170"/>
        <end position="192"/>
    </location>
</feature>
<evidence type="ECO:0000256" key="2">
    <source>
        <dbReference type="ARBA" id="ARBA00022692"/>
    </source>
</evidence>
<feature type="transmembrane region" description="Helical" evidence="7">
    <location>
        <begin position="41"/>
        <end position="63"/>
    </location>
</feature>
<evidence type="ECO:0000256" key="3">
    <source>
        <dbReference type="ARBA" id="ARBA00022989"/>
    </source>
</evidence>
<evidence type="ECO:0000313" key="9">
    <source>
        <dbReference type="EMBL" id="KAH7112623.1"/>
    </source>
</evidence>
<evidence type="ECO:0000259" key="8">
    <source>
        <dbReference type="Pfam" id="PF20684"/>
    </source>
</evidence>
<keyword evidence="11" id="KW-1185">Reference proteome</keyword>
<feature type="compositionally biased region" description="Basic and acidic residues" evidence="6">
    <location>
        <begin position="353"/>
        <end position="376"/>
    </location>
</feature>
<dbReference type="AlphaFoldDB" id="A0A9P9I943"/>
<feature type="region of interest" description="Disordered" evidence="6">
    <location>
        <begin position="341"/>
        <end position="376"/>
    </location>
</feature>
<feature type="transmembrane region" description="Helical" evidence="7">
    <location>
        <begin position="95"/>
        <end position="115"/>
    </location>
</feature>
<feature type="domain" description="Rhodopsin" evidence="8">
    <location>
        <begin position="26"/>
        <end position="270"/>
    </location>
</feature>
<comment type="caution">
    <text evidence="9">The sequence shown here is derived from an EMBL/GenBank/DDBJ whole genome shotgun (WGS) entry which is preliminary data.</text>
</comment>
<dbReference type="PANTHER" id="PTHR33048:SF47">
    <property type="entry name" value="INTEGRAL MEMBRANE PROTEIN-RELATED"/>
    <property type="match status" value="1"/>
</dbReference>
<evidence type="ECO:0000256" key="7">
    <source>
        <dbReference type="SAM" id="Phobius"/>
    </source>
</evidence>
<dbReference type="EMBL" id="JAGMUU010000050">
    <property type="protein sequence ID" value="KAH7112623.1"/>
    <property type="molecule type" value="Genomic_DNA"/>
</dbReference>
<evidence type="ECO:0000256" key="6">
    <source>
        <dbReference type="SAM" id="MobiDB-lite"/>
    </source>
</evidence>
<comment type="similarity">
    <text evidence="5">Belongs to the SAT4 family.</text>
</comment>
<dbReference type="OrthoDB" id="5417844at2759"/>
<evidence type="ECO:0000256" key="5">
    <source>
        <dbReference type="ARBA" id="ARBA00038359"/>
    </source>
</evidence>
<dbReference type="PANTHER" id="PTHR33048">
    <property type="entry name" value="PTH11-LIKE INTEGRAL MEMBRANE PROTEIN (AFU_ORTHOLOGUE AFUA_5G11245)"/>
    <property type="match status" value="1"/>
</dbReference>
<evidence type="ECO:0000256" key="1">
    <source>
        <dbReference type="ARBA" id="ARBA00004141"/>
    </source>
</evidence>
<evidence type="ECO:0000313" key="11">
    <source>
        <dbReference type="Proteomes" id="UP000717696"/>
    </source>
</evidence>
<dbReference type="GO" id="GO:0016020">
    <property type="term" value="C:membrane"/>
    <property type="evidence" value="ECO:0007669"/>
    <property type="project" value="UniProtKB-SubCell"/>
</dbReference>
<keyword evidence="2 7" id="KW-0812">Transmembrane</keyword>
<dbReference type="Pfam" id="PF20684">
    <property type="entry name" value="Fung_rhodopsin"/>
    <property type="match status" value="1"/>
</dbReference>
<keyword evidence="3 7" id="KW-1133">Transmembrane helix</keyword>
<reference evidence="9" key="1">
    <citation type="journal article" date="2021" name="Nat. Commun.">
        <title>Genetic determinants of endophytism in the Arabidopsis root mycobiome.</title>
        <authorList>
            <person name="Mesny F."/>
            <person name="Miyauchi S."/>
            <person name="Thiergart T."/>
            <person name="Pickel B."/>
            <person name="Atanasova L."/>
            <person name="Karlsson M."/>
            <person name="Huettel B."/>
            <person name="Barry K.W."/>
            <person name="Haridas S."/>
            <person name="Chen C."/>
            <person name="Bauer D."/>
            <person name="Andreopoulos W."/>
            <person name="Pangilinan J."/>
            <person name="LaButti K."/>
            <person name="Riley R."/>
            <person name="Lipzen A."/>
            <person name="Clum A."/>
            <person name="Drula E."/>
            <person name="Henrissat B."/>
            <person name="Kohler A."/>
            <person name="Grigoriev I.V."/>
            <person name="Martin F.M."/>
            <person name="Hacquard S."/>
        </authorList>
    </citation>
    <scope>NUCLEOTIDE SEQUENCE</scope>
    <source>
        <strain evidence="9">MPI-CAGE-AT-0021</strain>
    </source>
</reference>
<dbReference type="InterPro" id="IPR049326">
    <property type="entry name" value="Rhodopsin_dom_fungi"/>
</dbReference>
<accession>A0A9P9I943</accession>
<dbReference type="EMBL" id="JAGMUU010000048">
    <property type="protein sequence ID" value="KAH7112998.1"/>
    <property type="molecule type" value="Genomic_DNA"/>
</dbReference>
<sequence length="376" mass="41743">MAQFNPNVLASAFVTLGVAALALGCRLVARRMTKVSLWFDDYFAIFAFLFAASWSAMMITWTIHAGLGRRLEDVEGLTPKQALELSHLLLWNAELFYASSLAFSKLSILGFYWRLFSRSNIRVPIQILAVLSLIWLIIRTFLAIFHCVPVQAFWDKSIKDAVCTIDDSKFFFGTVLVHFLLDISILALPVLQVMNLHLQAGQKIAVIALFMFGILVCVASIMVLADSLKFDPSSDEMPLDIAPIMIWATVEVNLAIVSACLPILRPIFSKITRFSLLASERNRLPLSRQGNGMKLMTIAQAKEVDESSSIHQLADSKQSGSHGSDGELIYGRHGLQTVISSNPYDLPSSADGEGDRGIHVRKETSVRMELSTRKHP</sequence>
<protein>
    <recommendedName>
        <fullName evidence="8">Rhodopsin domain-containing protein</fullName>
    </recommendedName>
</protein>
<dbReference type="Proteomes" id="UP000717696">
    <property type="component" value="Unassembled WGS sequence"/>
</dbReference>
<keyword evidence="4 7" id="KW-0472">Membrane</keyword>
<comment type="subcellular location">
    <subcellularLocation>
        <location evidence="1">Membrane</location>
        <topology evidence="1">Multi-pass membrane protein</topology>
    </subcellularLocation>
</comment>
<gene>
    <name evidence="10" type="ORF">B0J13DRAFT_575100</name>
    <name evidence="9" type="ORF">B0J13DRAFT_575661</name>
</gene>
<feature type="transmembrane region" description="Helical" evidence="7">
    <location>
        <begin position="244"/>
        <end position="264"/>
    </location>
</feature>
<feature type="transmembrane region" description="Helical" evidence="7">
    <location>
        <begin position="6"/>
        <end position="29"/>
    </location>
</feature>
<name>A0A9P9I943_9HYPO</name>
<dbReference type="InterPro" id="IPR052337">
    <property type="entry name" value="SAT4-like"/>
</dbReference>
<feature type="transmembrane region" description="Helical" evidence="7">
    <location>
        <begin position="204"/>
        <end position="224"/>
    </location>
</feature>
<feature type="transmembrane region" description="Helical" evidence="7">
    <location>
        <begin position="127"/>
        <end position="154"/>
    </location>
</feature>
<evidence type="ECO:0000256" key="4">
    <source>
        <dbReference type="ARBA" id="ARBA00023136"/>
    </source>
</evidence>
<organism evidence="9 11">
    <name type="scientific">Dactylonectria estremocensis</name>
    <dbReference type="NCBI Taxonomy" id="1079267"/>
    <lineage>
        <taxon>Eukaryota</taxon>
        <taxon>Fungi</taxon>
        <taxon>Dikarya</taxon>
        <taxon>Ascomycota</taxon>
        <taxon>Pezizomycotina</taxon>
        <taxon>Sordariomycetes</taxon>
        <taxon>Hypocreomycetidae</taxon>
        <taxon>Hypocreales</taxon>
        <taxon>Nectriaceae</taxon>
        <taxon>Dactylonectria</taxon>
    </lineage>
</organism>
<evidence type="ECO:0000313" key="10">
    <source>
        <dbReference type="EMBL" id="KAH7112998.1"/>
    </source>
</evidence>